<dbReference type="PANTHER" id="PTHR42685:SF22">
    <property type="entry name" value="CONDITIONED MEDIUM FACTOR RECEPTOR 1"/>
    <property type="match status" value="1"/>
</dbReference>
<dbReference type="EMBL" id="CP059572">
    <property type="protein sequence ID" value="QXJ20740.1"/>
    <property type="molecule type" value="Genomic_DNA"/>
</dbReference>
<dbReference type="SUPFAM" id="SSF51905">
    <property type="entry name" value="FAD/NAD(P)-binding domain"/>
    <property type="match status" value="1"/>
</dbReference>
<dbReference type="Gene3D" id="3.50.50.60">
    <property type="entry name" value="FAD/NAD(P)-binding domain"/>
    <property type="match status" value="1"/>
</dbReference>
<dbReference type="NCBIfam" id="TIGR02032">
    <property type="entry name" value="GG-red-SF"/>
    <property type="match status" value="1"/>
</dbReference>
<dbReference type="InterPro" id="IPR002938">
    <property type="entry name" value="FAD-bd"/>
</dbReference>
<proteinExistence type="predicted"/>
<dbReference type="Proteomes" id="UP001049518">
    <property type="component" value="Chromosome"/>
</dbReference>
<gene>
    <name evidence="2" type="ORF">AGRA3207_001506</name>
</gene>
<dbReference type="Pfam" id="PF01494">
    <property type="entry name" value="FAD_binding_3"/>
    <property type="match status" value="1"/>
</dbReference>
<organism evidence="2 3">
    <name type="scientific">Actinomadura graeca</name>
    <dbReference type="NCBI Taxonomy" id="2750812"/>
    <lineage>
        <taxon>Bacteria</taxon>
        <taxon>Bacillati</taxon>
        <taxon>Actinomycetota</taxon>
        <taxon>Actinomycetes</taxon>
        <taxon>Streptosporangiales</taxon>
        <taxon>Thermomonosporaceae</taxon>
        <taxon>Actinomadura</taxon>
    </lineage>
</organism>
<keyword evidence="3" id="KW-1185">Reference proteome</keyword>
<dbReference type="InterPro" id="IPR011777">
    <property type="entry name" value="Geranylgeranyl_Rdtase_fam"/>
</dbReference>
<accession>A0ABX8QPL9</accession>
<name>A0ABX8QPL9_9ACTN</name>
<protein>
    <submittedName>
        <fullName evidence="2">Geranylgeranyl reductase family protein</fullName>
    </submittedName>
</protein>
<reference evidence="2" key="1">
    <citation type="submission" date="2020-07" db="EMBL/GenBank/DDBJ databases">
        <authorList>
            <person name="Tarantini F.S."/>
            <person name="Hong K.W."/>
            <person name="Chan K.G."/>
        </authorList>
    </citation>
    <scope>NUCLEOTIDE SEQUENCE</scope>
    <source>
        <strain evidence="2">32-07</strain>
    </source>
</reference>
<sequence>MTDVIVVGAGPAGSAAACHLARSGLDVLILEKTTFPREKVCGDGLTPRAVHELLALGVDVDDPGWFRTSGLRLAGAGRRVEIPWPDGPLPAFGLTRTRRDLDELLVRQAVKAGATLLEGAKVTGPLLNRAGQVVGVTTAGREHHARVVVAADGASSRLSVALGLRPLRDRPIGVAARRYYRSTRHDDDLLEVWLDPVPAGYGWIFGMGDGTCNVGVALLRTARADCRRLLGRWLEPMPPGWGLTEENATTPVRGAALPMGFSRQPHYVPGLLLAGDSGGMVNPSSGEGIAYALEAARLAAETIETALKLPTAGQRERAFQRYPAALKTAHGGAFTLGRAFAQAIENPHVMRLATRHGLSRPALARFAIKVLGTLAEPRGRRAPDRLAAALSRFTPAS</sequence>
<evidence type="ECO:0000313" key="3">
    <source>
        <dbReference type="Proteomes" id="UP001049518"/>
    </source>
</evidence>
<dbReference type="InterPro" id="IPR036188">
    <property type="entry name" value="FAD/NAD-bd_sf"/>
</dbReference>
<dbReference type="PRINTS" id="PR00420">
    <property type="entry name" value="RNGMNOXGNASE"/>
</dbReference>
<feature type="domain" description="FAD-binding" evidence="1">
    <location>
        <begin position="2"/>
        <end position="165"/>
    </location>
</feature>
<dbReference type="RefSeq" id="WP_231333841.1">
    <property type="nucleotide sequence ID" value="NZ_CP059572.1"/>
</dbReference>
<dbReference type="PANTHER" id="PTHR42685">
    <property type="entry name" value="GERANYLGERANYL DIPHOSPHATE REDUCTASE"/>
    <property type="match status" value="1"/>
</dbReference>
<dbReference type="InterPro" id="IPR050407">
    <property type="entry name" value="Geranylgeranyl_reductase"/>
</dbReference>
<evidence type="ECO:0000259" key="1">
    <source>
        <dbReference type="Pfam" id="PF01494"/>
    </source>
</evidence>
<evidence type="ECO:0000313" key="2">
    <source>
        <dbReference type="EMBL" id="QXJ20740.1"/>
    </source>
</evidence>